<accession>A0A1B9FSS1</accession>
<dbReference type="InterPro" id="IPR035992">
    <property type="entry name" value="Ricin_B-like_lectins"/>
</dbReference>
<dbReference type="PROSITE" id="PS50231">
    <property type="entry name" value="RICIN_B_LECTIN"/>
    <property type="match status" value="1"/>
</dbReference>
<dbReference type="AlphaFoldDB" id="A0A1B9FSS1"/>
<reference evidence="2" key="4">
    <citation type="submission" date="2024-02" db="EMBL/GenBank/DDBJ databases">
        <title>Comparative genomics of Cryptococcus and Kwoniella reveals pathogenesis evolution and contrasting modes of karyotype evolution via chromosome fusion or intercentromeric recombination.</title>
        <authorList>
            <person name="Coelho M.A."/>
            <person name="David-Palma M."/>
            <person name="Shea T."/>
            <person name="Bowers K."/>
            <person name="McGinley-Smith S."/>
            <person name="Mohammad A.W."/>
            <person name="Gnirke A."/>
            <person name="Yurkov A.M."/>
            <person name="Nowrousian M."/>
            <person name="Sun S."/>
            <person name="Cuomo C.A."/>
            <person name="Heitman J."/>
        </authorList>
    </citation>
    <scope>NUCLEOTIDE SEQUENCE</scope>
    <source>
        <strain evidence="2">CBS 10118</strain>
    </source>
</reference>
<dbReference type="VEuPathDB" id="FungiDB:I302_08594"/>
<proteinExistence type="predicted"/>
<evidence type="ECO:0000313" key="3">
    <source>
        <dbReference type="Proteomes" id="UP000092730"/>
    </source>
</evidence>
<evidence type="ECO:0000313" key="2">
    <source>
        <dbReference type="EMBL" id="WVW83287.1"/>
    </source>
</evidence>
<keyword evidence="3" id="KW-1185">Reference proteome</keyword>
<dbReference type="EMBL" id="CP144543">
    <property type="protein sequence ID" value="WVW83287.1"/>
    <property type="molecule type" value="Genomic_DNA"/>
</dbReference>
<dbReference type="Gene3D" id="2.80.10.50">
    <property type="match status" value="1"/>
</dbReference>
<sequence>MAVRIEECQDEEKGQQWSWDGQLLRSSVDNNQCLNLAAEAGYVKMDNFLNIRPMQTWDCSNPDAGFFFET</sequence>
<organism evidence="1">
    <name type="scientific">Kwoniella bestiolae CBS 10118</name>
    <dbReference type="NCBI Taxonomy" id="1296100"/>
    <lineage>
        <taxon>Eukaryota</taxon>
        <taxon>Fungi</taxon>
        <taxon>Dikarya</taxon>
        <taxon>Basidiomycota</taxon>
        <taxon>Agaricomycotina</taxon>
        <taxon>Tremellomycetes</taxon>
        <taxon>Tremellales</taxon>
        <taxon>Cryptococcaceae</taxon>
        <taxon>Kwoniella</taxon>
    </lineage>
</organism>
<dbReference type="Proteomes" id="UP000092730">
    <property type="component" value="Chromosome 3"/>
</dbReference>
<reference evidence="2" key="2">
    <citation type="submission" date="2013-07" db="EMBL/GenBank/DDBJ databases">
        <authorList>
            <consortium name="The Broad Institute Genome Sequencing Platform"/>
            <person name="Cuomo C."/>
            <person name="Litvintseva A."/>
            <person name="Chen Y."/>
            <person name="Heitman J."/>
            <person name="Sun S."/>
            <person name="Springer D."/>
            <person name="Dromer F."/>
            <person name="Young S.K."/>
            <person name="Zeng Q."/>
            <person name="Gargeya S."/>
            <person name="Fitzgerald M."/>
            <person name="Abouelleil A."/>
            <person name="Alvarado L."/>
            <person name="Berlin A.M."/>
            <person name="Chapman S.B."/>
            <person name="Dewar J."/>
            <person name="Goldberg J."/>
            <person name="Griggs A."/>
            <person name="Gujja S."/>
            <person name="Hansen M."/>
            <person name="Howarth C."/>
            <person name="Imamovic A."/>
            <person name="Larimer J."/>
            <person name="McCowan C."/>
            <person name="Murphy C."/>
            <person name="Pearson M."/>
            <person name="Priest M."/>
            <person name="Roberts A."/>
            <person name="Saif S."/>
            <person name="Shea T."/>
            <person name="Sykes S."/>
            <person name="Wortman J."/>
            <person name="Nusbaum C."/>
            <person name="Birren B."/>
        </authorList>
    </citation>
    <scope>NUCLEOTIDE SEQUENCE</scope>
    <source>
        <strain evidence="2">CBS 10118</strain>
    </source>
</reference>
<dbReference type="EMBL" id="KI894026">
    <property type="protein sequence ID" value="OCF21815.1"/>
    <property type="molecule type" value="Genomic_DNA"/>
</dbReference>
<gene>
    <name evidence="1" type="ORF">I302_08594</name>
    <name evidence="2" type="ORF">I302_105306</name>
</gene>
<reference evidence="1" key="1">
    <citation type="submission" date="2013-07" db="EMBL/GenBank/DDBJ databases">
        <title>The Genome Sequence of Cryptococcus bestiolae CBS10118.</title>
        <authorList>
            <consortium name="The Broad Institute Genome Sequencing Platform"/>
            <person name="Cuomo C."/>
            <person name="Litvintseva A."/>
            <person name="Chen Y."/>
            <person name="Heitman J."/>
            <person name="Sun S."/>
            <person name="Springer D."/>
            <person name="Dromer F."/>
            <person name="Young S.K."/>
            <person name="Zeng Q."/>
            <person name="Gargeya S."/>
            <person name="Fitzgerald M."/>
            <person name="Abouelleil A."/>
            <person name="Alvarado L."/>
            <person name="Berlin A.M."/>
            <person name="Chapman S.B."/>
            <person name="Dewar J."/>
            <person name="Goldberg J."/>
            <person name="Griggs A."/>
            <person name="Gujja S."/>
            <person name="Hansen M."/>
            <person name="Howarth C."/>
            <person name="Imamovic A."/>
            <person name="Larimer J."/>
            <person name="McCowan C."/>
            <person name="Murphy C."/>
            <person name="Pearson M."/>
            <person name="Priest M."/>
            <person name="Roberts A."/>
            <person name="Saif S."/>
            <person name="Shea T."/>
            <person name="Sykes S."/>
            <person name="Wortman J."/>
            <person name="Nusbaum C."/>
            <person name="Birren B."/>
        </authorList>
    </citation>
    <scope>NUCLEOTIDE SEQUENCE [LARGE SCALE GENOMIC DNA]</scope>
    <source>
        <strain evidence="1">CBS 10118</strain>
    </source>
</reference>
<evidence type="ECO:0000313" key="1">
    <source>
        <dbReference type="EMBL" id="OCF21815.1"/>
    </source>
</evidence>
<reference evidence="1" key="3">
    <citation type="submission" date="2014-01" db="EMBL/GenBank/DDBJ databases">
        <title>Evolution of pathogenesis and genome organization in the Tremellales.</title>
        <authorList>
            <person name="Cuomo C."/>
            <person name="Litvintseva A."/>
            <person name="Heitman J."/>
            <person name="Chen Y."/>
            <person name="Sun S."/>
            <person name="Springer D."/>
            <person name="Dromer F."/>
            <person name="Young S."/>
            <person name="Zeng Q."/>
            <person name="Chapman S."/>
            <person name="Gujja S."/>
            <person name="Saif S."/>
            <person name="Birren B."/>
        </authorList>
    </citation>
    <scope>NUCLEOTIDE SEQUENCE</scope>
    <source>
        <strain evidence="1">CBS 10118</strain>
    </source>
</reference>
<dbReference type="SUPFAM" id="SSF50370">
    <property type="entry name" value="Ricin B-like lectins"/>
    <property type="match status" value="1"/>
</dbReference>
<dbReference type="KEGG" id="kbi:30212993"/>
<name>A0A1B9FSS1_9TREE</name>
<dbReference type="RefSeq" id="XP_019042885.1">
    <property type="nucleotide sequence ID" value="XM_019195172.1"/>
</dbReference>
<dbReference type="GeneID" id="30212993"/>
<protein>
    <submittedName>
        <fullName evidence="1">Uncharacterized protein</fullName>
    </submittedName>
</protein>